<keyword evidence="3" id="KW-1185">Reference proteome</keyword>
<dbReference type="InterPro" id="IPR013216">
    <property type="entry name" value="Methyltransf_11"/>
</dbReference>
<dbReference type="GO" id="GO:0008757">
    <property type="term" value="F:S-adenosylmethionine-dependent methyltransferase activity"/>
    <property type="evidence" value="ECO:0007669"/>
    <property type="project" value="InterPro"/>
</dbReference>
<dbReference type="Proteomes" id="UP000334340">
    <property type="component" value="Unassembled WGS sequence"/>
</dbReference>
<dbReference type="GO" id="GO:0032259">
    <property type="term" value="P:methylation"/>
    <property type="evidence" value="ECO:0007669"/>
    <property type="project" value="UniProtKB-KW"/>
</dbReference>
<dbReference type="Pfam" id="PF08241">
    <property type="entry name" value="Methyltransf_11"/>
    <property type="match status" value="1"/>
</dbReference>
<dbReference type="CDD" id="cd02440">
    <property type="entry name" value="AdoMet_MTases"/>
    <property type="match status" value="1"/>
</dbReference>
<dbReference type="GO" id="GO:0102082">
    <property type="term" value="F:demethylrebeccamycin--D-glucose O-methyltransferase activity"/>
    <property type="evidence" value="ECO:0007669"/>
    <property type="project" value="UniProtKB-EC"/>
</dbReference>
<proteinExistence type="predicted"/>
<gene>
    <name evidence="2" type="primary">rebM_1</name>
    <name evidence="2" type="ORF">MELA_00986</name>
</gene>
<reference evidence="2 3" key="1">
    <citation type="submission" date="2019-07" db="EMBL/GenBank/DDBJ databases">
        <authorList>
            <person name="Cremers G."/>
        </authorList>
    </citation>
    <scope>NUCLEOTIDE SEQUENCE [LARGE SCALE GENOMIC DNA]</scope>
</reference>
<evidence type="ECO:0000313" key="3">
    <source>
        <dbReference type="Proteomes" id="UP000334340"/>
    </source>
</evidence>
<dbReference type="EC" id="2.1.1.164" evidence="2"/>
<feature type="domain" description="Methyltransferase type 11" evidence="1">
    <location>
        <begin position="46"/>
        <end position="131"/>
    </location>
</feature>
<dbReference type="PANTHER" id="PTHR42912">
    <property type="entry name" value="METHYLTRANSFERASE"/>
    <property type="match status" value="1"/>
</dbReference>
<accession>A0A564ZHH7</accession>
<dbReference type="PANTHER" id="PTHR42912:SF80">
    <property type="entry name" value="METHYLTRANSFERASE DOMAIN-CONTAINING PROTEIN"/>
    <property type="match status" value="1"/>
</dbReference>
<dbReference type="EMBL" id="CABIKM010000015">
    <property type="protein sequence ID" value="VUZ84613.1"/>
    <property type="molecule type" value="Genomic_DNA"/>
</dbReference>
<dbReference type="Gene3D" id="3.40.50.150">
    <property type="entry name" value="Vaccinia Virus protein VP39"/>
    <property type="match status" value="1"/>
</dbReference>
<protein>
    <submittedName>
        <fullName evidence="2">Demethylrebeccamycin-D-glucose O-methyltransferase</fullName>
        <ecNumber evidence="2">2.1.1.164</ecNumber>
    </submittedName>
</protein>
<evidence type="ECO:0000259" key="1">
    <source>
        <dbReference type="Pfam" id="PF08241"/>
    </source>
</evidence>
<evidence type="ECO:0000313" key="2">
    <source>
        <dbReference type="EMBL" id="VUZ84613.1"/>
    </source>
</evidence>
<keyword evidence="2" id="KW-0808">Transferase</keyword>
<organism evidence="2 3">
    <name type="scientific">Candidatus Methylomirabilis lanthanidiphila</name>
    <dbReference type="NCBI Taxonomy" id="2211376"/>
    <lineage>
        <taxon>Bacteria</taxon>
        <taxon>Candidatus Methylomirabilota</taxon>
        <taxon>Candidatus Methylomirabilia</taxon>
        <taxon>Candidatus Methylomirabilales</taxon>
        <taxon>Candidatus Methylomirabilaceae</taxon>
        <taxon>Candidatus Methylomirabilis</taxon>
    </lineage>
</organism>
<dbReference type="InterPro" id="IPR029063">
    <property type="entry name" value="SAM-dependent_MTases_sf"/>
</dbReference>
<keyword evidence="2" id="KW-0489">Methyltransferase</keyword>
<dbReference type="SUPFAM" id="SSF53335">
    <property type="entry name" value="S-adenosyl-L-methionine-dependent methyltransferases"/>
    <property type="match status" value="1"/>
</dbReference>
<sequence>MAPNPKTEPFILHHRRYDDWFERHRAAYLSELLAVRALLPWEGRGLEVGVGTGRFAGPLGVQLGIDLAGETLSYARGRGVTVACAVAEALPFADAVFDYALVVTTICFVDDARAMLREIARVLRPGGTIVIGMIDREGPLGHDHLTRRAENVFYRTATFYSAAEVEALLTETGFRHFVWVQTVSAPLSEIHEIEPIRPGTGRGAFLVVGAQASREQGERRGS</sequence>
<name>A0A564ZHH7_9BACT</name>
<dbReference type="InterPro" id="IPR050508">
    <property type="entry name" value="Methyltransf_Superfamily"/>
</dbReference>
<dbReference type="AlphaFoldDB" id="A0A564ZHH7"/>